<evidence type="ECO:0000313" key="2">
    <source>
        <dbReference type="Proteomes" id="UP000499080"/>
    </source>
</evidence>
<reference evidence="1 2" key="1">
    <citation type="journal article" date="2019" name="Sci. Rep.">
        <title>Orb-weaving spider Araneus ventricosus genome elucidates the spidroin gene catalogue.</title>
        <authorList>
            <person name="Kono N."/>
            <person name="Nakamura H."/>
            <person name="Ohtoshi R."/>
            <person name="Moran D.A.P."/>
            <person name="Shinohara A."/>
            <person name="Yoshida Y."/>
            <person name="Fujiwara M."/>
            <person name="Mori M."/>
            <person name="Tomita M."/>
            <person name="Arakawa K."/>
        </authorList>
    </citation>
    <scope>NUCLEOTIDE SEQUENCE [LARGE SCALE GENOMIC DNA]</scope>
</reference>
<protein>
    <submittedName>
        <fullName evidence="1">Uncharacterized protein</fullName>
    </submittedName>
</protein>
<comment type="caution">
    <text evidence="1">The sequence shown here is derived from an EMBL/GenBank/DDBJ whole genome shotgun (WGS) entry which is preliminary data.</text>
</comment>
<dbReference type="EMBL" id="BGPR01005904">
    <property type="protein sequence ID" value="GBN14458.1"/>
    <property type="molecule type" value="Genomic_DNA"/>
</dbReference>
<keyword evidence="2" id="KW-1185">Reference proteome</keyword>
<dbReference type="AlphaFoldDB" id="A0A4Y2LIA0"/>
<evidence type="ECO:0000313" key="1">
    <source>
        <dbReference type="EMBL" id="GBN14458.1"/>
    </source>
</evidence>
<name>A0A4Y2LIA0_ARAVE</name>
<accession>A0A4Y2LIA0</accession>
<gene>
    <name evidence="1" type="ORF">AVEN_170066_1</name>
</gene>
<organism evidence="1 2">
    <name type="scientific">Araneus ventricosus</name>
    <name type="common">Orbweaver spider</name>
    <name type="synonym">Epeira ventricosa</name>
    <dbReference type="NCBI Taxonomy" id="182803"/>
    <lineage>
        <taxon>Eukaryota</taxon>
        <taxon>Metazoa</taxon>
        <taxon>Ecdysozoa</taxon>
        <taxon>Arthropoda</taxon>
        <taxon>Chelicerata</taxon>
        <taxon>Arachnida</taxon>
        <taxon>Araneae</taxon>
        <taxon>Araneomorphae</taxon>
        <taxon>Entelegynae</taxon>
        <taxon>Araneoidea</taxon>
        <taxon>Araneidae</taxon>
        <taxon>Araneus</taxon>
    </lineage>
</organism>
<proteinExistence type="predicted"/>
<sequence>MVVEAFVPSVNQSIETGVEEIRLQVAEPINEGFLNFGISSVLLKRSEEMKITRCEIRALGRVFHCLCGGRDRKFCTPVFVKENRVSTPVFVKETVFPYLFS</sequence>
<dbReference type="Proteomes" id="UP000499080">
    <property type="component" value="Unassembled WGS sequence"/>
</dbReference>